<evidence type="ECO:0000256" key="4">
    <source>
        <dbReference type="PROSITE-ProRule" id="PRU00175"/>
    </source>
</evidence>
<dbReference type="PROSITE" id="PS50089">
    <property type="entry name" value="ZF_RING_2"/>
    <property type="match status" value="1"/>
</dbReference>
<proteinExistence type="predicted"/>
<sequence>MPCTSCMVDYSRSKKEFGCAKCKFSFCRKCLPYDVVIFSISSQPVPVCSNCYSLLNQQQQQNVESSKDKNREMPSNINCWNGEDLPPPSLRPLFSSNKTSKQNLKSNKNEWKELEERLERLNEPIESVKEEKKKIQGIGQLEERLAALRGVDVDIIRRPGLLVVNQDESQVNVDNERYENEVLKLLNEAEHSLQMGKRLPSSTSNFHNNSANNLKSSGSNQDCSSINSSVINETIAQITASKKNENSTSSISSLDQQSLYPNLEDCVRKILIHSCIKVDEEIEEEEDEEEDAINNGGFYLNEKMASSNIDQEIVRESLECPICKDFFSEPKQLLCGHTFCQGCIDGLEKVISSFGNDSEFGFLHTIYTRSAEARRCINQRLNEGQRYSIMCPNCRKMSLIPENGLNTNYVVKEMVEKFRFISFTNSGFNGNDSSADSGEKNTCSGCSRPTPTNELFFCKGCASVTNKKFICSLCVLKTHKDHDVIMCSDFASTKDREEAANLIADAAYRARSHVEKINGIHEQFNRGFDSIKQKLQNNLEPFEAFHLDCFDSESHHLKEELEEKVRKAKQLGDRFSMTYSELEKIAKSANRYFNSINSAPDFDHQKRARSLFDDAGPSTSTNMLTPFMLSMPCTSCMVDYSRSKKEFGCAKCKFSFCRKCLPYDVVIPSISAQPVPVCSNCYSLLNQQQQQNSESSKDKNREMPSNINCWNGEDLPPPSLRPLFSSNKTSKQNLKSNKNEWKELEERLERLNEPIESVKEEKKKIQGIGQLEERLAALRGVDVDIIRRPGLLVVNQDEGQMNVVDERYENEALKLLNEAEHSLQLGKRLPSSTSNLHKNSVQANSLKSGSNQDCSSINSSVINETIAQITASKKNENSTSSISSLDQQSLYPNLEDCVRKTLEDAKVAENEAVEFLRSHGQQQTSNNEENENNRNVGEQPTNNQQKHKNQNLQKLYSFFKKPLFR</sequence>
<keyword evidence="5" id="KW-0175">Coiled coil</keyword>
<feature type="region of interest" description="Disordered" evidence="6">
    <location>
        <begin position="200"/>
        <end position="223"/>
    </location>
</feature>
<organism evidence="8 9">
    <name type="scientific">Meloidogyne incognita</name>
    <name type="common">Southern root-knot nematode worm</name>
    <name type="synonym">Oxyuris incognita</name>
    <dbReference type="NCBI Taxonomy" id="6306"/>
    <lineage>
        <taxon>Eukaryota</taxon>
        <taxon>Metazoa</taxon>
        <taxon>Ecdysozoa</taxon>
        <taxon>Nematoda</taxon>
        <taxon>Chromadorea</taxon>
        <taxon>Rhabditida</taxon>
        <taxon>Tylenchina</taxon>
        <taxon>Tylenchomorpha</taxon>
        <taxon>Tylenchoidea</taxon>
        <taxon>Meloidogynidae</taxon>
        <taxon>Meloidogyninae</taxon>
        <taxon>Meloidogyne</taxon>
        <taxon>Meloidogyne incognita group</taxon>
    </lineage>
</organism>
<evidence type="ECO:0000256" key="1">
    <source>
        <dbReference type="ARBA" id="ARBA00022723"/>
    </source>
</evidence>
<feature type="compositionally biased region" description="Polar residues" evidence="6">
    <location>
        <begin position="830"/>
        <end position="854"/>
    </location>
</feature>
<evidence type="ECO:0000256" key="6">
    <source>
        <dbReference type="SAM" id="MobiDB-lite"/>
    </source>
</evidence>
<evidence type="ECO:0000256" key="2">
    <source>
        <dbReference type="ARBA" id="ARBA00022771"/>
    </source>
</evidence>
<dbReference type="PANTHER" id="PTHR46603:SF1">
    <property type="entry name" value="ABSCISSION_NOCUT CHECKPOINT REGULATOR"/>
    <property type="match status" value="1"/>
</dbReference>
<feature type="region of interest" description="Disordered" evidence="6">
    <location>
        <begin position="62"/>
        <end position="84"/>
    </location>
</feature>
<dbReference type="GO" id="GO:0008270">
    <property type="term" value="F:zinc ion binding"/>
    <property type="evidence" value="ECO:0007669"/>
    <property type="project" value="UniProtKB-KW"/>
</dbReference>
<keyword evidence="1" id="KW-0479">Metal-binding</keyword>
<evidence type="ECO:0000256" key="3">
    <source>
        <dbReference type="ARBA" id="ARBA00022833"/>
    </source>
</evidence>
<dbReference type="SMART" id="SM00184">
    <property type="entry name" value="RING"/>
    <property type="match status" value="3"/>
</dbReference>
<dbReference type="InterPro" id="IPR027370">
    <property type="entry name" value="Znf-RING_euk"/>
</dbReference>
<feature type="region of interest" description="Disordered" evidence="6">
    <location>
        <begin position="828"/>
        <end position="854"/>
    </location>
</feature>
<name>A0A914KMY7_MELIC</name>
<keyword evidence="2 4" id="KW-0863">Zinc-finger</keyword>
<dbReference type="InterPro" id="IPR013083">
    <property type="entry name" value="Znf_RING/FYVE/PHD"/>
</dbReference>
<dbReference type="Pfam" id="PF13445">
    <property type="entry name" value="zf-RING_UBOX"/>
    <property type="match status" value="1"/>
</dbReference>
<dbReference type="PROSITE" id="PS00518">
    <property type="entry name" value="ZF_RING_1"/>
    <property type="match status" value="1"/>
</dbReference>
<feature type="coiled-coil region" evidence="5">
    <location>
        <begin position="727"/>
        <end position="761"/>
    </location>
</feature>
<dbReference type="GO" id="GO:0005813">
    <property type="term" value="C:centrosome"/>
    <property type="evidence" value="ECO:0007669"/>
    <property type="project" value="TreeGrafter"/>
</dbReference>
<protein>
    <submittedName>
        <fullName evidence="9">RING-type domain-containing protein</fullName>
    </submittedName>
</protein>
<feature type="domain" description="RING-type" evidence="7">
    <location>
        <begin position="320"/>
        <end position="395"/>
    </location>
</feature>
<evidence type="ECO:0000259" key="7">
    <source>
        <dbReference type="PROSITE" id="PS50089"/>
    </source>
</evidence>
<dbReference type="GO" id="GO:0009838">
    <property type="term" value="P:abscission"/>
    <property type="evidence" value="ECO:0007669"/>
    <property type="project" value="TreeGrafter"/>
</dbReference>
<dbReference type="GO" id="GO:0032154">
    <property type="term" value="C:cleavage furrow"/>
    <property type="evidence" value="ECO:0007669"/>
    <property type="project" value="TreeGrafter"/>
</dbReference>
<evidence type="ECO:0000256" key="5">
    <source>
        <dbReference type="SAM" id="Coils"/>
    </source>
</evidence>
<dbReference type="WBParaSite" id="Minc3s00052g02761">
    <property type="protein sequence ID" value="Minc3s00052g02761"/>
    <property type="gene ID" value="Minc3s00052g02761"/>
</dbReference>
<dbReference type="InterPro" id="IPR011011">
    <property type="entry name" value="Znf_FYVE_PHD"/>
</dbReference>
<feature type="region of interest" description="Disordered" evidence="6">
    <location>
        <begin position="916"/>
        <end position="952"/>
    </location>
</feature>
<dbReference type="InterPro" id="IPR017907">
    <property type="entry name" value="Znf_RING_CS"/>
</dbReference>
<evidence type="ECO:0000313" key="9">
    <source>
        <dbReference type="WBParaSite" id="Minc3s00052g02761"/>
    </source>
</evidence>
<feature type="region of interest" description="Disordered" evidence="6">
    <location>
        <begin position="689"/>
        <end position="715"/>
    </location>
</feature>
<dbReference type="AlphaFoldDB" id="A0A914KMY7"/>
<feature type="coiled-coil region" evidence="5">
    <location>
        <begin position="97"/>
        <end position="131"/>
    </location>
</feature>
<dbReference type="Proteomes" id="UP000887563">
    <property type="component" value="Unplaced"/>
</dbReference>
<keyword evidence="8" id="KW-1185">Reference proteome</keyword>
<dbReference type="Gene3D" id="3.30.40.10">
    <property type="entry name" value="Zinc/RING finger domain, C3HC4 (zinc finger)"/>
    <property type="match status" value="3"/>
</dbReference>
<dbReference type="SUPFAM" id="SSF57903">
    <property type="entry name" value="FYVE/PHD zinc finger"/>
    <property type="match status" value="2"/>
</dbReference>
<dbReference type="InterPro" id="IPR001841">
    <property type="entry name" value="Znf_RING"/>
</dbReference>
<accession>A0A914KMY7</accession>
<dbReference type="PANTHER" id="PTHR46603">
    <property type="entry name" value="ABSCISSION/NOCUT CHECKPOINT REGULATOR"/>
    <property type="match status" value="1"/>
</dbReference>
<dbReference type="SUPFAM" id="SSF57850">
    <property type="entry name" value="RING/U-box"/>
    <property type="match status" value="1"/>
</dbReference>
<dbReference type="GO" id="GO:0044878">
    <property type="term" value="P:mitotic cytokinesis checkpoint signaling"/>
    <property type="evidence" value="ECO:0007669"/>
    <property type="project" value="TreeGrafter"/>
</dbReference>
<dbReference type="GO" id="GO:0030496">
    <property type="term" value="C:midbody"/>
    <property type="evidence" value="ECO:0007669"/>
    <property type="project" value="TreeGrafter"/>
</dbReference>
<dbReference type="GO" id="GO:0032266">
    <property type="term" value="F:phosphatidylinositol-3-phosphate binding"/>
    <property type="evidence" value="ECO:0007669"/>
    <property type="project" value="TreeGrafter"/>
</dbReference>
<keyword evidence="3" id="KW-0862">Zinc</keyword>
<reference evidence="9" key="1">
    <citation type="submission" date="2022-11" db="UniProtKB">
        <authorList>
            <consortium name="WormBaseParasite"/>
        </authorList>
    </citation>
    <scope>IDENTIFICATION</scope>
</reference>
<evidence type="ECO:0000313" key="8">
    <source>
        <dbReference type="Proteomes" id="UP000887563"/>
    </source>
</evidence>